<feature type="domain" description="C2H2-type" evidence="3">
    <location>
        <begin position="54"/>
        <end position="77"/>
    </location>
</feature>
<dbReference type="Proteomes" id="UP000292702">
    <property type="component" value="Unassembled WGS sequence"/>
</dbReference>
<protein>
    <recommendedName>
        <fullName evidence="3">C2H2-type domain-containing protein</fullName>
    </recommendedName>
</protein>
<dbReference type="GO" id="GO:0008270">
    <property type="term" value="F:zinc ion binding"/>
    <property type="evidence" value="ECO:0007669"/>
    <property type="project" value="UniProtKB-KW"/>
</dbReference>
<accession>A0A4R0RV94</accession>
<proteinExistence type="predicted"/>
<keyword evidence="1" id="KW-0479">Metal-binding</keyword>
<feature type="compositionally biased region" description="Acidic residues" evidence="2">
    <location>
        <begin position="203"/>
        <end position="218"/>
    </location>
</feature>
<name>A0A4R0RV94_9APHY</name>
<comment type="caution">
    <text evidence="4">The sequence shown here is derived from an EMBL/GenBank/DDBJ whole genome shotgun (WGS) entry which is preliminary data.</text>
</comment>
<keyword evidence="1" id="KW-0862">Zinc</keyword>
<dbReference type="InterPro" id="IPR013087">
    <property type="entry name" value="Znf_C2H2_type"/>
</dbReference>
<gene>
    <name evidence="4" type="ORF">EIP91_012090</name>
</gene>
<dbReference type="PROSITE" id="PS50157">
    <property type="entry name" value="ZINC_FINGER_C2H2_2"/>
    <property type="match status" value="1"/>
</dbReference>
<feature type="region of interest" description="Disordered" evidence="2">
    <location>
        <begin position="186"/>
        <end position="218"/>
    </location>
</feature>
<dbReference type="AlphaFoldDB" id="A0A4R0RV94"/>
<dbReference type="PROSITE" id="PS00028">
    <property type="entry name" value="ZINC_FINGER_C2H2_1"/>
    <property type="match status" value="1"/>
</dbReference>
<dbReference type="EMBL" id="RWJN01000009">
    <property type="protein sequence ID" value="TCD71142.1"/>
    <property type="molecule type" value="Genomic_DNA"/>
</dbReference>
<sequence>MSGAQSELLYTQIASVSTEKQPEDSVQTTNMRALRPTNGAARRFSKTTGGPIRTDCATCDASFADAQRLADHTRLLHQKTCQVTFSSGFKAVSWRRADGLFECRGRCGVKSRDPVVMKDHMENCRDLISAHSFVSAQGMLRSLAPSPEPSDFLAFNASSPAPVFKTDIESLGRAVSLPFGANNSPVSGSMADGGPSAPLDDNGTYEDDDDASDTEDERAVEEMMLDTPDREDSPAVEEPLPVLETRATFDGEDVYSDWSSEVGFTFAEDGNSPVSGTRSSSVVSYADWDEVVSPAAFRDDASDVVLATSELATVLETRATFDGEDVLSDWTSEVDSTFAEDGHAPVSGTRSSSVVSYADPDEVLSPAAFRDDASDVVLATSELANTSNSNSGAANADLVVSGTRTVMPCTFSTPDLSPSPDAEPVLRDIHPIHAPRASEYPDLSAFLESIPLDPPTDLRCLTRVLVHLGFTDDAALDVLCRADDWDFFRLRKHLRGSPCYLSSSQVFRFRRALKPRRAARPAPTPSQNITAHSEVFDRLQLSASQLDVLSQNDALLSGLEVVLLSPDHGFSWADWLAIKHDICASAPKVHRPLAAVLPALVHRRAATPAMLPASTGSDIAPGRFLLTPPAST</sequence>
<evidence type="ECO:0000259" key="3">
    <source>
        <dbReference type="PROSITE" id="PS50157"/>
    </source>
</evidence>
<evidence type="ECO:0000256" key="1">
    <source>
        <dbReference type="PROSITE-ProRule" id="PRU00042"/>
    </source>
</evidence>
<reference evidence="4 5" key="1">
    <citation type="submission" date="2018-11" db="EMBL/GenBank/DDBJ databases">
        <title>Genome assembly of Steccherinum ochraceum LE-BIN_3174, the white-rot fungus of the Steccherinaceae family (The Residual Polyporoid clade, Polyporales, Basidiomycota).</title>
        <authorList>
            <person name="Fedorova T.V."/>
            <person name="Glazunova O.A."/>
            <person name="Landesman E.O."/>
            <person name="Moiseenko K.V."/>
            <person name="Psurtseva N.V."/>
            <person name="Savinova O.S."/>
            <person name="Shakhova N.V."/>
            <person name="Tyazhelova T.V."/>
            <person name="Vasina D.V."/>
        </authorList>
    </citation>
    <scope>NUCLEOTIDE SEQUENCE [LARGE SCALE GENOMIC DNA]</scope>
    <source>
        <strain evidence="4 5">LE-BIN_3174</strain>
    </source>
</reference>
<keyword evidence="5" id="KW-1185">Reference proteome</keyword>
<keyword evidence="1" id="KW-0863">Zinc-finger</keyword>
<evidence type="ECO:0000313" key="5">
    <source>
        <dbReference type="Proteomes" id="UP000292702"/>
    </source>
</evidence>
<evidence type="ECO:0000256" key="2">
    <source>
        <dbReference type="SAM" id="MobiDB-lite"/>
    </source>
</evidence>
<evidence type="ECO:0000313" key="4">
    <source>
        <dbReference type="EMBL" id="TCD71142.1"/>
    </source>
</evidence>
<organism evidence="4 5">
    <name type="scientific">Steccherinum ochraceum</name>
    <dbReference type="NCBI Taxonomy" id="92696"/>
    <lineage>
        <taxon>Eukaryota</taxon>
        <taxon>Fungi</taxon>
        <taxon>Dikarya</taxon>
        <taxon>Basidiomycota</taxon>
        <taxon>Agaricomycotina</taxon>
        <taxon>Agaricomycetes</taxon>
        <taxon>Polyporales</taxon>
        <taxon>Steccherinaceae</taxon>
        <taxon>Steccherinum</taxon>
    </lineage>
</organism>